<evidence type="ECO:0000313" key="2">
    <source>
        <dbReference type="EMBL" id="KRP98760.1"/>
    </source>
</evidence>
<sequence length="102" mass="11300">MMGHSIGRAQGVSFVDYVYEPYVFYAPKANMHLPEPPEVHDGIGIDRDTLIAATILPHASTLNSRPTLESMTPADEGGEDPLRHPMWKPLHQPLQLVTTVRA</sequence>
<proteinExistence type="predicted"/>
<reference evidence="2 3" key="1">
    <citation type="submission" date="2015-09" db="EMBL/GenBank/DDBJ databases">
        <title>Draft Genome Sequence of the Strain BR 3267 (Bradyrhizobium yuanmingense) recommended as inoculant for cowpea in Brazil.</title>
        <authorList>
            <person name="Simoes-Araujo J.L."/>
            <person name="Zilli J.E."/>
        </authorList>
    </citation>
    <scope>NUCLEOTIDE SEQUENCE [LARGE SCALE GENOMIC DNA]</scope>
    <source>
        <strain evidence="2 3">BR3267</strain>
    </source>
</reference>
<evidence type="ECO:0000256" key="1">
    <source>
        <dbReference type="SAM" id="MobiDB-lite"/>
    </source>
</evidence>
<dbReference type="Proteomes" id="UP000051380">
    <property type="component" value="Unassembled WGS sequence"/>
</dbReference>
<comment type="caution">
    <text evidence="2">The sequence shown here is derived from an EMBL/GenBank/DDBJ whole genome shotgun (WGS) entry which is preliminary data.</text>
</comment>
<evidence type="ECO:0000313" key="3">
    <source>
        <dbReference type="Proteomes" id="UP000051380"/>
    </source>
</evidence>
<name>A0A0R3CM14_9BRAD</name>
<dbReference type="EMBL" id="LJYF01000018">
    <property type="protein sequence ID" value="KRP98760.1"/>
    <property type="molecule type" value="Genomic_DNA"/>
</dbReference>
<gene>
    <name evidence="2" type="ORF">AOQ72_16800</name>
</gene>
<accession>A0A0R3CM14</accession>
<organism evidence="2 3">
    <name type="scientific">Bradyrhizobium yuanmingense</name>
    <dbReference type="NCBI Taxonomy" id="108015"/>
    <lineage>
        <taxon>Bacteria</taxon>
        <taxon>Pseudomonadati</taxon>
        <taxon>Pseudomonadota</taxon>
        <taxon>Alphaproteobacteria</taxon>
        <taxon>Hyphomicrobiales</taxon>
        <taxon>Nitrobacteraceae</taxon>
        <taxon>Bradyrhizobium</taxon>
    </lineage>
</organism>
<dbReference type="AlphaFoldDB" id="A0A0R3CM14"/>
<feature type="region of interest" description="Disordered" evidence="1">
    <location>
        <begin position="62"/>
        <end position="88"/>
    </location>
</feature>
<protein>
    <submittedName>
        <fullName evidence="2">Uncharacterized protein</fullName>
    </submittedName>
</protein>